<keyword evidence="2" id="KW-1185">Reference proteome</keyword>
<gene>
    <name evidence="1" type="ORF">CAP_8642</name>
</gene>
<evidence type="ECO:0000313" key="2">
    <source>
        <dbReference type="Proteomes" id="UP000019678"/>
    </source>
</evidence>
<comment type="caution">
    <text evidence="1">The sequence shown here is derived from an EMBL/GenBank/DDBJ whole genome shotgun (WGS) entry which is preliminary data.</text>
</comment>
<accession>A0A017SWL2</accession>
<dbReference type="STRING" id="1192034.CAP_8642"/>
<reference evidence="1 2" key="1">
    <citation type="submission" date="2013-05" db="EMBL/GenBank/DDBJ databases">
        <title>Genome assembly of Chondromyces apiculatus DSM 436.</title>
        <authorList>
            <person name="Sharma G."/>
            <person name="Khatri I."/>
            <person name="Kaur C."/>
            <person name="Mayilraj S."/>
            <person name="Subramanian S."/>
        </authorList>
    </citation>
    <scope>NUCLEOTIDE SEQUENCE [LARGE SCALE GENOMIC DNA]</scope>
    <source>
        <strain evidence="1 2">DSM 436</strain>
    </source>
</reference>
<dbReference type="EMBL" id="ASRX01000088">
    <property type="protein sequence ID" value="EYF01137.1"/>
    <property type="molecule type" value="Genomic_DNA"/>
</dbReference>
<sequence length="795" mass="86660">MRFTASRAEGHGRRRHGAWIQRARRYTGGIMSSLLGLNVEKLLPGIPDKPLGAPEIPVSLGKGAVEEPVTLALAGVNLAIAASAEATVEAFNAPGDVDREGIIADKPSATADANDPTRATPVLFLGKHGWLKYAVRVQAKATGEGSMPYLSGSGSGETTALIADYRTHALTENTRTAVAADIMSLRLPFLADHVASLKIDEALVLRVGGNLSTSLTLRWADVFSTNLTALGRLIPAGSALGLTIAAGASVTGLVRLADTFNLVFYRSEAGRIRVLVQKASAREVKVDAALAVTLEATDPAAMREAVTGALDALVGTTGLQRFEALLAKLNADDLTAEERAILQRILDRIGLAHLEQAPAELRHAWEELKTKTRETLVTLATEKMTAGFTYEYERLAENATLAELNLSDTRLRELHPQLITLQLASVLAHLSRDELTHYLHQQTLTASQAWGFSLGLRTWSVLGSKDGKTLREVRLYNTPDHVAGPQKIAFLGARTYEGSLLGWKAGWGGDLKAGMTRFRPHPTASDFSYGLYLHIARGGALTEQELREAIDEGAIWGAYPTSDIDEVLTKIKATAAGRPVRARLEMRLDDDLLFREIVRLLSTGPRDPYARALARALPWTSNLARNTPETRTRIYAPLWALYLQDKGRDWTPTVAARNAEYHLKQRHPDASDYRLWEREQRAGSLADVIGKESRSGGPNDYLGIYRKWSAMTVAMLRLHQAIQTRTDWTNVKVAFQSLDDLWKNSFELRTFGALLLDVAAQTAIGSVGIERTLTVTLGEGTSAHTLTYGTAHPDD</sequence>
<dbReference type="AlphaFoldDB" id="A0A017SWL2"/>
<evidence type="ECO:0000313" key="1">
    <source>
        <dbReference type="EMBL" id="EYF01137.1"/>
    </source>
</evidence>
<dbReference type="eggNOG" id="ENOG502ZUVN">
    <property type="taxonomic scope" value="Bacteria"/>
</dbReference>
<organism evidence="1 2">
    <name type="scientific">Chondromyces apiculatus DSM 436</name>
    <dbReference type="NCBI Taxonomy" id="1192034"/>
    <lineage>
        <taxon>Bacteria</taxon>
        <taxon>Pseudomonadati</taxon>
        <taxon>Myxococcota</taxon>
        <taxon>Polyangia</taxon>
        <taxon>Polyangiales</taxon>
        <taxon>Polyangiaceae</taxon>
        <taxon>Chondromyces</taxon>
    </lineage>
</organism>
<proteinExistence type="predicted"/>
<name>A0A017SWL2_9BACT</name>
<protein>
    <submittedName>
        <fullName evidence="1">Uncharacterized protein</fullName>
    </submittedName>
</protein>
<dbReference type="Proteomes" id="UP000019678">
    <property type="component" value="Unassembled WGS sequence"/>
</dbReference>